<dbReference type="RefSeq" id="XP_066066255.1">
    <property type="nucleotide sequence ID" value="XM_066210158.1"/>
</dbReference>
<keyword evidence="3" id="KW-1185">Reference proteome</keyword>
<accession>A0AAJ8LWK2</accession>
<organism evidence="2 3">
    <name type="scientific">Cryptococcus depauperatus CBS 7841</name>
    <dbReference type="NCBI Taxonomy" id="1295531"/>
    <lineage>
        <taxon>Eukaryota</taxon>
        <taxon>Fungi</taxon>
        <taxon>Dikarya</taxon>
        <taxon>Basidiomycota</taxon>
        <taxon>Agaricomycotina</taxon>
        <taxon>Tremellomycetes</taxon>
        <taxon>Tremellales</taxon>
        <taxon>Cryptococcaceae</taxon>
        <taxon>Cryptococcus</taxon>
    </lineage>
</organism>
<gene>
    <name evidence="2" type="ORF">L203_100703</name>
</gene>
<evidence type="ECO:0000313" key="2">
    <source>
        <dbReference type="EMBL" id="WVN85555.1"/>
    </source>
</evidence>
<dbReference type="KEGG" id="cdep:91084917"/>
<reference evidence="2" key="2">
    <citation type="journal article" date="2022" name="Elife">
        <title>Obligate sexual reproduction of a homothallic fungus closely related to the Cryptococcus pathogenic species complex.</title>
        <authorList>
            <person name="Passer A.R."/>
            <person name="Clancey S.A."/>
            <person name="Shea T."/>
            <person name="David-Palma M."/>
            <person name="Averette A.F."/>
            <person name="Boekhout T."/>
            <person name="Porcel B.M."/>
            <person name="Nowrousian M."/>
            <person name="Cuomo C.A."/>
            <person name="Sun S."/>
            <person name="Heitman J."/>
            <person name="Coelho M.A."/>
        </authorList>
    </citation>
    <scope>NUCLEOTIDE SEQUENCE</scope>
    <source>
        <strain evidence="2">CBS 7841</strain>
    </source>
</reference>
<sequence>MAKVETMGEDLKERGKARLIMPQWDIPPIRPIHPSQDLLSMMHLDTLYDIYVQPLTGDTQPGTGIAGEGLCPINPQSIQKEWYQRARLEVGLVQDGYIRGEKAGVREAEEKRRRKRVARINSAADSTTADASFSPFPFSNANSGSSAPGNPAIPVAPTQRGYP</sequence>
<name>A0AAJ8LWK2_9TREE</name>
<reference evidence="2" key="1">
    <citation type="submission" date="2016-06" db="EMBL/GenBank/DDBJ databases">
        <authorList>
            <person name="Cuomo C."/>
            <person name="Litvintseva A."/>
            <person name="Heitman J."/>
            <person name="Chen Y."/>
            <person name="Sun S."/>
            <person name="Springer D."/>
            <person name="Dromer F."/>
            <person name="Young S."/>
            <person name="Zeng Q."/>
            <person name="Chapman S."/>
            <person name="Gujja S."/>
            <person name="Saif S."/>
            <person name="Birren B."/>
        </authorList>
    </citation>
    <scope>NUCLEOTIDE SEQUENCE</scope>
    <source>
        <strain evidence="2">CBS 7841</strain>
    </source>
</reference>
<feature type="region of interest" description="Disordered" evidence="1">
    <location>
        <begin position="116"/>
        <end position="163"/>
    </location>
</feature>
<dbReference type="GeneID" id="91084917"/>
<evidence type="ECO:0000313" key="3">
    <source>
        <dbReference type="Proteomes" id="UP000094043"/>
    </source>
</evidence>
<proteinExistence type="predicted"/>
<feature type="compositionally biased region" description="Low complexity" evidence="1">
    <location>
        <begin position="122"/>
        <end position="152"/>
    </location>
</feature>
<evidence type="ECO:0000256" key="1">
    <source>
        <dbReference type="SAM" id="MobiDB-lite"/>
    </source>
</evidence>
<dbReference type="Proteomes" id="UP000094043">
    <property type="component" value="Chromosome 1"/>
</dbReference>
<protein>
    <submittedName>
        <fullName evidence="2">Uncharacterized protein</fullName>
    </submittedName>
</protein>
<reference evidence="2" key="3">
    <citation type="submission" date="2024-01" db="EMBL/GenBank/DDBJ databases">
        <authorList>
            <person name="Coelho M.A."/>
            <person name="David-Palma M."/>
            <person name="Shea T."/>
            <person name="Sun S."/>
            <person name="Cuomo C.A."/>
            <person name="Heitman J."/>
        </authorList>
    </citation>
    <scope>NUCLEOTIDE SEQUENCE</scope>
    <source>
        <strain evidence="2">CBS 7841</strain>
    </source>
</reference>
<dbReference type="AlphaFoldDB" id="A0AAJ8LWK2"/>
<dbReference type="EMBL" id="CP143784">
    <property type="protein sequence ID" value="WVN85555.1"/>
    <property type="molecule type" value="Genomic_DNA"/>
</dbReference>